<keyword evidence="4" id="KW-1185">Reference proteome</keyword>
<reference evidence="4" key="1">
    <citation type="submission" date="2015-06" db="EMBL/GenBank/DDBJ databases">
        <title>Expansion of signal transduction pathways in fungi by whole-genome duplication.</title>
        <authorList>
            <consortium name="DOE Joint Genome Institute"/>
            <person name="Corrochano L.M."/>
            <person name="Kuo A."/>
            <person name="Marcet-Houben M."/>
            <person name="Polaino S."/>
            <person name="Salamov A."/>
            <person name="Villalobos J.M."/>
            <person name="Alvarez M.I."/>
            <person name="Avalos J."/>
            <person name="Benito E.P."/>
            <person name="Benoit I."/>
            <person name="Burger G."/>
            <person name="Camino L.P."/>
            <person name="Canovas D."/>
            <person name="Cerda-Olmedo E."/>
            <person name="Cheng J.-F."/>
            <person name="Dominguez A."/>
            <person name="Elias M."/>
            <person name="Eslava A.P."/>
            <person name="Glaser F."/>
            <person name="Grimwood J."/>
            <person name="Gutierrez G."/>
            <person name="Heitman J."/>
            <person name="Henrissat B."/>
            <person name="Iturriaga E.A."/>
            <person name="Lang B.F."/>
            <person name="Lavin J.L."/>
            <person name="Lee S."/>
            <person name="Li W."/>
            <person name="Lindquist E."/>
            <person name="Lopez-Garcia S."/>
            <person name="Luque E.M."/>
            <person name="Marcos A.T."/>
            <person name="Martin J."/>
            <person name="McCluskey K."/>
            <person name="Medina H.R."/>
            <person name="Miralles-Duran A."/>
            <person name="Miyazaki A."/>
            <person name="Munoz-Torres E."/>
            <person name="Oguiza J.A."/>
            <person name="Ohm R."/>
            <person name="Olmedo M."/>
            <person name="Orejas M."/>
            <person name="Ortiz-Castellanos L."/>
            <person name="Pisabarro A.G."/>
            <person name="Rodriguez-Romero J."/>
            <person name="Ruiz-Herrera J."/>
            <person name="Ruiz-Vazquez R."/>
            <person name="Sanz C."/>
            <person name="Schackwitz W."/>
            <person name="Schmutz J."/>
            <person name="Shahriari M."/>
            <person name="Shelest E."/>
            <person name="Silva-Franco F."/>
            <person name="Soanes D."/>
            <person name="Syed K."/>
            <person name="Tagua V.G."/>
            <person name="Talbot N.J."/>
            <person name="Thon M."/>
            <person name="De vries R.P."/>
            <person name="Wiebenga A."/>
            <person name="Yadav J.S."/>
            <person name="Braun E.L."/>
            <person name="Baker S."/>
            <person name="Garre V."/>
            <person name="Horwitz B."/>
            <person name="Torres-Martinez S."/>
            <person name="Idnurm A."/>
            <person name="Herrera-Estrella A."/>
            <person name="Gabaldon T."/>
            <person name="Grigoriev I.V."/>
        </authorList>
    </citation>
    <scope>NUCLEOTIDE SEQUENCE [LARGE SCALE GENOMIC DNA]</scope>
    <source>
        <strain evidence="4">NRRL 1555(-)</strain>
    </source>
</reference>
<dbReference type="InterPro" id="IPR024624">
    <property type="entry name" value="Pyridox_Oxase_Alr4036_FMN-bd"/>
</dbReference>
<evidence type="ECO:0000313" key="4">
    <source>
        <dbReference type="Proteomes" id="UP000077315"/>
    </source>
</evidence>
<dbReference type="SUPFAM" id="SSF50475">
    <property type="entry name" value="FMN-binding split barrel"/>
    <property type="match status" value="1"/>
</dbReference>
<gene>
    <name evidence="3" type="ORF">PHYBLDRAFT_77904</name>
</gene>
<proteinExistence type="predicted"/>
<evidence type="ECO:0000256" key="1">
    <source>
        <dbReference type="SAM" id="MobiDB-lite"/>
    </source>
</evidence>
<feature type="region of interest" description="Disordered" evidence="1">
    <location>
        <begin position="117"/>
        <end position="148"/>
    </location>
</feature>
<dbReference type="RefSeq" id="XP_018292070.1">
    <property type="nucleotide sequence ID" value="XM_018443311.1"/>
</dbReference>
<dbReference type="PANTHER" id="PTHR28243:SF1">
    <property type="entry name" value="PYRIDOXAMINE 5'-PHOSPHATE OXIDASE ALR4036 FAMILY FMN-BINDING DOMAIN-CONTAINING PROTEIN"/>
    <property type="match status" value="1"/>
</dbReference>
<accession>A0A163DXH2</accession>
<dbReference type="STRING" id="763407.A0A163DXH2"/>
<dbReference type="GO" id="GO:0010181">
    <property type="term" value="F:FMN binding"/>
    <property type="evidence" value="ECO:0007669"/>
    <property type="project" value="InterPro"/>
</dbReference>
<dbReference type="VEuPathDB" id="FungiDB:PHYBLDRAFT_77904"/>
<evidence type="ECO:0000259" key="2">
    <source>
        <dbReference type="Pfam" id="PF12766"/>
    </source>
</evidence>
<dbReference type="Proteomes" id="UP000077315">
    <property type="component" value="Unassembled WGS sequence"/>
</dbReference>
<organism evidence="3 4">
    <name type="scientific">Phycomyces blakesleeanus (strain ATCC 8743b / DSM 1359 / FGSC 10004 / NBRC 33097 / NRRL 1555)</name>
    <dbReference type="NCBI Taxonomy" id="763407"/>
    <lineage>
        <taxon>Eukaryota</taxon>
        <taxon>Fungi</taxon>
        <taxon>Fungi incertae sedis</taxon>
        <taxon>Mucoromycota</taxon>
        <taxon>Mucoromycotina</taxon>
        <taxon>Mucoromycetes</taxon>
        <taxon>Mucorales</taxon>
        <taxon>Phycomycetaceae</taxon>
        <taxon>Phycomyces</taxon>
    </lineage>
</organism>
<protein>
    <recommendedName>
        <fullName evidence="2">Pyridoxamine 5'-phosphate oxidase Alr4036 family FMN-binding domain-containing protein</fullName>
    </recommendedName>
</protein>
<feature type="compositionally biased region" description="Acidic residues" evidence="1">
    <location>
        <begin position="135"/>
        <end position="144"/>
    </location>
</feature>
<dbReference type="OrthoDB" id="434253at2759"/>
<dbReference type="AlphaFoldDB" id="A0A163DXH2"/>
<dbReference type="Pfam" id="PF12766">
    <property type="entry name" value="Pyridox_oxase_2"/>
    <property type="match status" value="1"/>
</dbReference>
<dbReference type="InterPro" id="IPR012349">
    <property type="entry name" value="Split_barrel_FMN-bd"/>
</dbReference>
<dbReference type="EMBL" id="KV440980">
    <property type="protein sequence ID" value="OAD74030.1"/>
    <property type="molecule type" value="Genomic_DNA"/>
</dbReference>
<dbReference type="InParanoid" id="A0A163DXH2"/>
<dbReference type="Gene3D" id="2.30.110.10">
    <property type="entry name" value="Electron Transport, Fmn-binding Protein, Chain A"/>
    <property type="match status" value="1"/>
</dbReference>
<name>A0A163DXH2_PHYB8</name>
<dbReference type="PANTHER" id="PTHR28243">
    <property type="entry name" value="AGL049CP"/>
    <property type="match status" value="1"/>
</dbReference>
<dbReference type="GeneID" id="29004216"/>
<evidence type="ECO:0000313" key="3">
    <source>
        <dbReference type="EMBL" id="OAD74030.1"/>
    </source>
</evidence>
<sequence length="286" mass="32942">MTKNNLSPSWKKLLKAQLTANIKEQGPSAAYLSLSTVRPDNNPANRVVVFRGFAGESYKEETGWESDLLTITCDKRSPKVQEIAANPNVEICWFMGSTKEQFRIRGRMHAFGDGLNPSESLNSHIGRKHHGMPSLDEEKEEDHETDFSDRLSQASKSFLKRIRSLKHHIKPNAPFDWQAERLRQWYGLTDQLRATFTWPAPGTPKEPVEEEEATFRIETLTIEESDDNGWFSHQDADKRALLERGYENFVVLFLEVTEVDHSYLETSVRTIYRKEDDTWNAVEVNP</sequence>
<feature type="domain" description="Pyridoxamine 5'-phosphate oxidase Alr4036 family FMN-binding" evidence="2">
    <location>
        <begin position="8"/>
        <end position="110"/>
    </location>
</feature>